<evidence type="ECO:0000256" key="6">
    <source>
        <dbReference type="ARBA" id="ARBA00022839"/>
    </source>
</evidence>
<evidence type="ECO:0000256" key="14">
    <source>
        <dbReference type="PROSITE-ProRule" id="PRU00560"/>
    </source>
</evidence>
<feature type="binding site" evidence="14">
    <location>
        <begin position="28"/>
        <end position="35"/>
    </location>
    <ligand>
        <name>ATP</name>
        <dbReference type="ChEBI" id="CHEBI:30616"/>
    </ligand>
</feature>
<evidence type="ECO:0000256" key="5">
    <source>
        <dbReference type="ARBA" id="ARBA00022806"/>
    </source>
</evidence>
<keyword evidence="7 14" id="KW-0067">ATP-binding</keyword>
<dbReference type="GO" id="GO:0033202">
    <property type="term" value="C:DNA helicase complex"/>
    <property type="evidence" value="ECO:0007669"/>
    <property type="project" value="TreeGrafter"/>
</dbReference>
<accession>A0A1T4XD00</accession>
<dbReference type="InterPro" id="IPR014017">
    <property type="entry name" value="DNA_helicase_UvrD-like_C"/>
</dbReference>
<keyword evidence="4 14" id="KW-0378">Hydrolase</keyword>
<dbReference type="PANTHER" id="PTHR11070:SF48">
    <property type="entry name" value="ATP-DEPENDENT HELICASE_NUCLEASE SUBUNIT A"/>
    <property type="match status" value="1"/>
</dbReference>
<keyword evidence="3" id="KW-0227">DNA damage</keyword>
<keyword evidence="6" id="KW-0269">Exonuclease</keyword>
<gene>
    <name evidence="17" type="ORF">SAMN02745178_01732</name>
</gene>
<evidence type="ECO:0000256" key="8">
    <source>
        <dbReference type="ARBA" id="ARBA00023125"/>
    </source>
</evidence>
<dbReference type="PROSITE" id="PS51198">
    <property type="entry name" value="UVRD_HELICASE_ATP_BIND"/>
    <property type="match status" value="1"/>
</dbReference>
<keyword evidence="1" id="KW-0540">Nuclease</keyword>
<evidence type="ECO:0000259" key="16">
    <source>
        <dbReference type="PROSITE" id="PS51217"/>
    </source>
</evidence>
<dbReference type="GO" id="GO:0005524">
    <property type="term" value="F:ATP binding"/>
    <property type="evidence" value="ECO:0007669"/>
    <property type="project" value="UniProtKB-UniRule"/>
</dbReference>
<proteinExistence type="predicted"/>
<dbReference type="InterPro" id="IPR011604">
    <property type="entry name" value="PDDEXK-like_dom_sf"/>
</dbReference>
<organism evidence="17 18">
    <name type="scientific">Gemmiger formicilis</name>
    <dbReference type="NCBI Taxonomy" id="745368"/>
    <lineage>
        <taxon>Bacteria</taxon>
        <taxon>Bacillati</taxon>
        <taxon>Bacillota</taxon>
        <taxon>Clostridia</taxon>
        <taxon>Eubacteriales</taxon>
        <taxon>Gemmiger</taxon>
    </lineage>
</organism>
<evidence type="ECO:0000313" key="17">
    <source>
        <dbReference type="EMBL" id="SKA87366.1"/>
    </source>
</evidence>
<feature type="domain" description="UvrD-like helicase C-terminal" evidence="16">
    <location>
        <begin position="477"/>
        <end position="765"/>
    </location>
</feature>
<dbReference type="AlphaFoldDB" id="A0A1T4XD00"/>
<dbReference type="Pfam" id="PF13361">
    <property type="entry name" value="UvrD_C"/>
    <property type="match status" value="2"/>
</dbReference>
<evidence type="ECO:0000256" key="3">
    <source>
        <dbReference type="ARBA" id="ARBA00022763"/>
    </source>
</evidence>
<keyword evidence="9" id="KW-0234">DNA repair</keyword>
<evidence type="ECO:0000256" key="2">
    <source>
        <dbReference type="ARBA" id="ARBA00022741"/>
    </source>
</evidence>
<evidence type="ECO:0000313" key="18">
    <source>
        <dbReference type="Proteomes" id="UP000190286"/>
    </source>
</evidence>
<sequence length="1162" mass="125979">MPEQPKIQFTPAQAAAISARGGSLLVSAAAGSGKTRVLVERVVGLITDPVHPVDASQLLIMTFTNAAAAKLRADITTRLAQEVRAHPGDLHLRSQQLLLQRASIGTVDAFCLHFVQQHFAMLDVPPDFETADEADLARIEQETLAATLETAYQDPDFRAFADLYDRGRTDNTAGDAILDLYHFTRALPHPAASLAAFAAMWQQDAPPKDTLWGKELLGIALARAQGAKTLLESGAAIAARDEAADRAYTAVMQDDAARVKNLCYYLKEGDWDKSLAALDAVLTGWRRAGSVKGGKDANQCASAASQLRDRAKDQMTSLQKDVLLCTAEEFAADRRRAAPLVAALVRATQAFADSCFAAKCAEKVLDYADYEHLTLDLLLTETNERTPLCATVSARYAAVLVDEYQDTNALQDAIYFALARPEADNLFFVGDIKQSIYRFRLADPGIFVDKQQRWQPHPQPAPLPSTLALDANFRSAPGVIAGINYLFETFFSRGLGGVDYGDGQRLVVGGDKDAAYQGMCEIDVIDGADVDGDAAVIARRIAEMVGQGFPVRGKDGPRPCRYDDFCILLRGRKGFAAYEGALRTAGIPVFADSATDLLDEPHIRPFAALLRVIDNPAQDIPLAAVLLSPMFPYTADDLVALRRARPTGSLYGAVLYSEPQRFALFTDALTEYRRLARTLPVDELIEELLARTGYLAAVGALPDGPRCREDLLSFTAWAAGAGRAGLPSLIRAMDAAAANGGLSQSAGGQTRPGCVSIMTVHRSKGLEFPVVFVADTDHKFNQSDAIRPVLTHSRLGVGVMLRAPRAAKRFKTLPYAALAQAIRTETLSEEMRVLYVALTRAQDALIITVPLKKTASSLKLPALCAAAEATGPEAMRSMTSWAGWILTAALLHPDSSALWEYTSFLPHYGLHRAPLAIRVLPLPEETEQPPAPPAPAADPAVVEMLKASFAWRSPREALEKVPAKVSVSAVAHAARPVALERPAFLQKTGMTGAERGTAIHAFMQSVPFDGPAPDLDAEVRRQTDLQLLDPALADKLDLDAVRPFFASAVWRHIRLAKQILREEPFITALPAAEVTPAAGQGSAAAEEVLVQGIADLVLVFDEHAEILDYKTDRSRDAQYYIDEYAAQLRLYRRAFAQRLAVPVTKLTIYSFAIEDEIDVPLA</sequence>
<dbReference type="GO" id="GO:0004527">
    <property type="term" value="F:exonuclease activity"/>
    <property type="evidence" value="ECO:0007669"/>
    <property type="project" value="UniProtKB-KW"/>
</dbReference>
<keyword evidence="5 14" id="KW-0347">Helicase</keyword>
<dbReference type="Pfam" id="PF12705">
    <property type="entry name" value="PDDEXK_1"/>
    <property type="match status" value="1"/>
</dbReference>
<feature type="domain" description="UvrD-like helicase ATP-binding" evidence="15">
    <location>
        <begin position="7"/>
        <end position="476"/>
    </location>
</feature>
<evidence type="ECO:0000256" key="13">
    <source>
        <dbReference type="ARBA" id="ARBA00048988"/>
    </source>
</evidence>
<dbReference type="EMBL" id="FUYF01000008">
    <property type="protein sequence ID" value="SKA87366.1"/>
    <property type="molecule type" value="Genomic_DNA"/>
</dbReference>
<dbReference type="InterPro" id="IPR011335">
    <property type="entry name" value="Restrct_endonuc-II-like"/>
</dbReference>
<dbReference type="GO" id="GO:0016887">
    <property type="term" value="F:ATP hydrolysis activity"/>
    <property type="evidence" value="ECO:0007669"/>
    <property type="project" value="RHEA"/>
</dbReference>
<keyword evidence="10" id="KW-0413">Isomerase</keyword>
<keyword evidence="8" id="KW-0238">DNA-binding</keyword>
<dbReference type="PROSITE" id="PS51217">
    <property type="entry name" value="UVRD_HELICASE_CTER"/>
    <property type="match status" value="1"/>
</dbReference>
<dbReference type="OrthoDB" id="9810135at2"/>
<dbReference type="GO" id="GO:0005829">
    <property type="term" value="C:cytosol"/>
    <property type="evidence" value="ECO:0007669"/>
    <property type="project" value="TreeGrafter"/>
</dbReference>
<keyword evidence="2 14" id="KW-0547">Nucleotide-binding</keyword>
<dbReference type="Pfam" id="PF00580">
    <property type="entry name" value="UvrD-helicase"/>
    <property type="match status" value="1"/>
</dbReference>
<evidence type="ECO:0000256" key="7">
    <source>
        <dbReference type="ARBA" id="ARBA00022840"/>
    </source>
</evidence>
<evidence type="ECO:0000256" key="11">
    <source>
        <dbReference type="ARBA" id="ARBA00034617"/>
    </source>
</evidence>
<dbReference type="Proteomes" id="UP000190286">
    <property type="component" value="Unassembled WGS sequence"/>
</dbReference>
<comment type="catalytic activity">
    <reaction evidence="13">
        <text>ATP + H2O = ADP + phosphate + H(+)</text>
        <dbReference type="Rhea" id="RHEA:13065"/>
        <dbReference type="ChEBI" id="CHEBI:15377"/>
        <dbReference type="ChEBI" id="CHEBI:15378"/>
        <dbReference type="ChEBI" id="CHEBI:30616"/>
        <dbReference type="ChEBI" id="CHEBI:43474"/>
        <dbReference type="ChEBI" id="CHEBI:456216"/>
        <dbReference type="EC" id="5.6.2.4"/>
    </reaction>
</comment>
<dbReference type="STRING" id="745368.SAMN02745178_01732"/>
<dbReference type="GeneID" id="93338189"/>
<dbReference type="GO" id="GO:0000725">
    <property type="term" value="P:recombinational repair"/>
    <property type="evidence" value="ECO:0007669"/>
    <property type="project" value="TreeGrafter"/>
</dbReference>
<dbReference type="SUPFAM" id="SSF52980">
    <property type="entry name" value="Restriction endonuclease-like"/>
    <property type="match status" value="1"/>
</dbReference>
<dbReference type="GO" id="GO:0043138">
    <property type="term" value="F:3'-5' DNA helicase activity"/>
    <property type="evidence" value="ECO:0007669"/>
    <property type="project" value="UniProtKB-EC"/>
</dbReference>
<protein>
    <recommendedName>
        <fullName evidence="12">DNA 3'-5' helicase</fullName>
        <ecNumber evidence="12">5.6.2.4</ecNumber>
    </recommendedName>
</protein>
<evidence type="ECO:0000259" key="15">
    <source>
        <dbReference type="PROSITE" id="PS51198"/>
    </source>
</evidence>
<dbReference type="EC" id="5.6.2.4" evidence="12"/>
<evidence type="ECO:0000256" key="1">
    <source>
        <dbReference type="ARBA" id="ARBA00022722"/>
    </source>
</evidence>
<dbReference type="InterPro" id="IPR038726">
    <property type="entry name" value="PDDEXK_AddAB-type"/>
</dbReference>
<dbReference type="InterPro" id="IPR000212">
    <property type="entry name" value="DNA_helicase_UvrD/REP"/>
</dbReference>
<evidence type="ECO:0000256" key="9">
    <source>
        <dbReference type="ARBA" id="ARBA00023204"/>
    </source>
</evidence>
<dbReference type="RefSeq" id="WP_159447017.1">
    <property type="nucleotide sequence ID" value="NZ_FUYF01000008.1"/>
</dbReference>
<name>A0A1T4XD00_9FIRM</name>
<dbReference type="GO" id="GO:0003677">
    <property type="term" value="F:DNA binding"/>
    <property type="evidence" value="ECO:0007669"/>
    <property type="project" value="UniProtKB-KW"/>
</dbReference>
<evidence type="ECO:0000256" key="12">
    <source>
        <dbReference type="ARBA" id="ARBA00034808"/>
    </source>
</evidence>
<dbReference type="Gene3D" id="3.40.50.300">
    <property type="entry name" value="P-loop containing nucleotide triphosphate hydrolases"/>
    <property type="match status" value="4"/>
</dbReference>
<keyword evidence="18" id="KW-1185">Reference proteome</keyword>
<dbReference type="PANTHER" id="PTHR11070">
    <property type="entry name" value="UVRD / RECB / PCRA DNA HELICASE FAMILY MEMBER"/>
    <property type="match status" value="1"/>
</dbReference>
<comment type="catalytic activity">
    <reaction evidence="11">
        <text>Couples ATP hydrolysis with the unwinding of duplex DNA by translocating in the 3'-5' direction.</text>
        <dbReference type="EC" id="5.6.2.4"/>
    </reaction>
</comment>
<dbReference type="Gene3D" id="3.90.320.10">
    <property type="match status" value="1"/>
</dbReference>
<dbReference type="SUPFAM" id="SSF52540">
    <property type="entry name" value="P-loop containing nucleoside triphosphate hydrolases"/>
    <property type="match status" value="1"/>
</dbReference>
<dbReference type="InterPro" id="IPR027417">
    <property type="entry name" value="P-loop_NTPase"/>
</dbReference>
<evidence type="ECO:0000256" key="4">
    <source>
        <dbReference type="ARBA" id="ARBA00022801"/>
    </source>
</evidence>
<evidence type="ECO:0000256" key="10">
    <source>
        <dbReference type="ARBA" id="ARBA00023235"/>
    </source>
</evidence>
<reference evidence="17 18" key="1">
    <citation type="submission" date="2017-02" db="EMBL/GenBank/DDBJ databases">
        <authorList>
            <person name="Peterson S.W."/>
        </authorList>
    </citation>
    <scope>NUCLEOTIDE SEQUENCE [LARGE SCALE GENOMIC DNA]</scope>
    <source>
        <strain evidence="17 18">ATCC 27749</strain>
    </source>
</reference>
<dbReference type="InterPro" id="IPR014016">
    <property type="entry name" value="UvrD-like_ATP-bd"/>
</dbReference>